<dbReference type="GeneID" id="34520286"/>
<protein>
    <submittedName>
        <fullName evidence="2">Uncharacterized protein</fullName>
    </submittedName>
</protein>
<name>W6MP84_9ASCO</name>
<keyword evidence="3" id="KW-1185">Reference proteome</keyword>
<evidence type="ECO:0000313" key="2">
    <source>
        <dbReference type="EMBL" id="CDK26902.1"/>
    </source>
</evidence>
<dbReference type="AlphaFoldDB" id="W6MP84"/>
<evidence type="ECO:0000313" key="3">
    <source>
        <dbReference type="Proteomes" id="UP000019384"/>
    </source>
</evidence>
<accession>W6MP84</accession>
<feature type="compositionally biased region" description="Polar residues" evidence="1">
    <location>
        <begin position="33"/>
        <end position="57"/>
    </location>
</feature>
<feature type="region of interest" description="Disordered" evidence="1">
    <location>
        <begin position="1"/>
        <end position="67"/>
    </location>
</feature>
<reference evidence="2" key="1">
    <citation type="submission" date="2013-12" db="EMBL/GenBank/DDBJ databases">
        <authorList>
            <person name="Genoscope - CEA"/>
        </authorList>
    </citation>
    <scope>NUCLEOTIDE SEQUENCE</scope>
    <source>
        <strain evidence="2">CBS 1993</strain>
    </source>
</reference>
<organism evidence="2 3">
    <name type="scientific">Kuraishia capsulata CBS 1993</name>
    <dbReference type="NCBI Taxonomy" id="1382522"/>
    <lineage>
        <taxon>Eukaryota</taxon>
        <taxon>Fungi</taxon>
        <taxon>Dikarya</taxon>
        <taxon>Ascomycota</taxon>
        <taxon>Saccharomycotina</taxon>
        <taxon>Pichiomycetes</taxon>
        <taxon>Pichiales</taxon>
        <taxon>Pichiaceae</taxon>
        <taxon>Kuraishia</taxon>
    </lineage>
</organism>
<reference evidence="2" key="2">
    <citation type="submission" date="2014-02" db="EMBL/GenBank/DDBJ databases">
        <title>Complete DNA sequence of /Kuraishia capsulata/ illustrates novel genomic features among budding yeasts (/Saccharomycotina/).</title>
        <authorList>
            <person name="Morales L."/>
            <person name="Noel B."/>
            <person name="Porcel B."/>
            <person name="Marcet-Houben M."/>
            <person name="Hullo M-F."/>
            <person name="Sacerdot C."/>
            <person name="Tekaia F."/>
            <person name="Leh-Louis V."/>
            <person name="Despons L."/>
            <person name="Khanna V."/>
            <person name="Aury J-M."/>
            <person name="Barbe V."/>
            <person name="Couloux A."/>
            <person name="Labadie K."/>
            <person name="Pelletier E."/>
            <person name="Souciet J-L."/>
            <person name="Boekhout T."/>
            <person name="Gabaldon T."/>
            <person name="Wincker P."/>
            <person name="Dujon B."/>
        </authorList>
    </citation>
    <scope>NUCLEOTIDE SEQUENCE</scope>
    <source>
        <strain evidence="2">CBS 1993</strain>
    </source>
</reference>
<proteinExistence type="predicted"/>
<dbReference type="EMBL" id="HG793127">
    <property type="protein sequence ID" value="CDK26902.1"/>
    <property type="molecule type" value="Genomic_DNA"/>
</dbReference>
<gene>
    <name evidence="2" type="ORF">KUCA_T00002877001</name>
</gene>
<dbReference type="Proteomes" id="UP000019384">
    <property type="component" value="Unassembled WGS sequence"/>
</dbReference>
<dbReference type="RefSeq" id="XP_022458898.1">
    <property type="nucleotide sequence ID" value="XM_022603166.1"/>
</dbReference>
<sequence length="211" mass="23102">MTLKRSLSTMVKSLNNKTKTKTKLHKPKEDDSSSISTRSDEFSLQSSQISTASGSYMQSQSQTQSLDQDYSLLEVDETPVEIQDLLPPIPQDAPCNPEELTPDVIPSGNLTPQSSALHERLKSVDSSVLDLDEELESQIQLHRIGKPNLQLNLQMAQYAPRSGSVSSQSQPATGLTTPAHEDDLADAMAISILERVKGEKVPEGRMDGWAI</sequence>
<evidence type="ECO:0000256" key="1">
    <source>
        <dbReference type="SAM" id="MobiDB-lite"/>
    </source>
</evidence>
<feature type="compositionally biased region" description="Low complexity" evidence="1">
    <location>
        <begin position="58"/>
        <end position="67"/>
    </location>
</feature>
<dbReference type="HOGENOM" id="CLU_1305045_0_0_1"/>
<feature type="compositionally biased region" description="Polar residues" evidence="1">
    <location>
        <begin position="1"/>
        <end position="11"/>
    </location>
</feature>